<dbReference type="EMBL" id="BMDX01000001">
    <property type="protein sequence ID" value="GGA63638.1"/>
    <property type="molecule type" value="Genomic_DNA"/>
</dbReference>
<dbReference type="InterPro" id="IPR022805">
    <property type="entry name" value="PEP_COase_bac/pln-type"/>
</dbReference>
<dbReference type="Gene3D" id="1.20.1440.90">
    <property type="entry name" value="Phosphoenolpyruvate/pyruvate domain"/>
    <property type="match status" value="1"/>
</dbReference>
<evidence type="ECO:0000256" key="1">
    <source>
        <dbReference type="ARBA" id="ARBA00001946"/>
    </source>
</evidence>
<evidence type="ECO:0000256" key="7">
    <source>
        <dbReference type="ARBA" id="ARBA00023239"/>
    </source>
</evidence>
<comment type="subunit">
    <text evidence="10">Homotetramer.</text>
</comment>
<dbReference type="HAMAP" id="MF_00595">
    <property type="entry name" value="PEPcase_type1"/>
    <property type="match status" value="1"/>
</dbReference>
<comment type="cofactor">
    <cofactor evidence="1 10">
        <name>Mg(2+)</name>
        <dbReference type="ChEBI" id="CHEBI:18420"/>
    </cofactor>
</comment>
<keyword evidence="6 10" id="KW-0460">Magnesium</keyword>
<dbReference type="InterPro" id="IPR018129">
    <property type="entry name" value="PEP_COase_Lys_AS"/>
</dbReference>
<comment type="catalytic activity">
    <reaction evidence="9 10">
        <text>oxaloacetate + phosphate = phosphoenolpyruvate + hydrogencarbonate</text>
        <dbReference type="Rhea" id="RHEA:28370"/>
        <dbReference type="ChEBI" id="CHEBI:16452"/>
        <dbReference type="ChEBI" id="CHEBI:17544"/>
        <dbReference type="ChEBI" id="CHEBI:43474"/>
        <dbReference type="ChEBI" id="CHEBI:58702"/>
        <dbReference type="EC" id="4.1.1.31"/>
    </reaction>
</comment>
<evidence type="ECO:0000313" key="14">
    <source>
        <dbReference type="Proteomes" id="UP000619743"/>
    </source>
</evidence>
<dbReference type="Proteomes" id="UP000619743">
    <property type="component" value="Unassembled WGS sequence"/>
</dbReference>
<evidence type="ECO:0000256" key="2">
    <source>
        <dbReference type="ARBA" id="ARBA00003670"/>
    </source>
</evidence>
<accession>A0A8J2XME8</accession>
<evidence type="ECO:0000256" key="12">
    <source>
        <dbReference type="PROSITE-ProRule" id="PRU10112"/>
    </source>
</evidence>
<dbReference type="GO" id="GO:0000287">
    <property type="term" value="F:magnesium ion binding"/>
    <property type="evidence" value="ECO:0007669"/>
    <property type="project" value="UniProtKB-UniRule"/>
</dbReference>
<keyword evidence="8 10" id="KW-0120">Carbon dioxide fixation</keyword>
<dbReference type="SUPFAM" id="SSF51621">
    <property type="entry name" value="Phosphoenolpyruvate/pyruvate domain"/>
    <property type="match status" value="1"/>
</dbReference>
<dbReference type="PROSITE" id="PS00393">
    <property type="entry name" value="PEPCASE_2"/>
    <property type="match status" value="1"/>
</dbReference>
<dbReference type="GO" id="GO:0006107">
    <property type="term" value="P:oxaloacetate metabolic process"/>
    <property type="evidence" value="ECO:0007669"/>
    <property type="project" value="UniProtKB-UniRule"/>
</dbReference>
<keyword evidence="14" id="KW-1185">Reference proteome</keyword>
<evidence type="ECO:0000256" key="3">
    <source>
        <dbReference type="ARBA" id="ARBA00008346"/>
    </source>
</evidence>
<dbReference type="PROSITE" id="PS00781">
    <property type="entry name" value="PEPCASE_1"/>
    <property type="match status" value="1"/>
</dbReference>
<dbReference type="GO" id="GO:0015977">
    <property type="term" value="P:carbon fixation"/>
    <property type="evidence" value="ECO:0007669"/>
    <property type="project" value="UniProtKB-UniRule"/>
</dbReference>
<keyword evidence="7 10" id="KW-0456">Lyase</keyword>
<dbReference type="Pfam" id="PF00311">
    <property type="entry name" value="PEPcase"/>
    <property type="match status" value="1"/>
</dbReference>
<dbReference type="EC" id="4.1.1.31" evidence="4 10"/>
<protein>
    <recommendedName>
        <fullName evidence="5 10">Phosphoenolpyruvate carboxylase</fullName>
        <shortName evidence="10">PEPC</shortName>
        <shortName evidence="10">PEPCase</shortName>
        <ecNumber evidence="4 10">4.1.1.31</ecNumber>
    </recommendedName>
</protein>
<evidence type="ECO:0000256" key="6">
    <source>
        <dbReference type="ARBA" id="ARBA00022842"/>
    </source>
</evidence>
<evidence type="ECO:0000256" key="11">
    <source>
        <dbReference type="PROSITE-ProRule" id="PRU10111"/>
    </source>
</evidence>
<evidence type="ECO:0000256" key="10">
    <source>
        <dbReference type="HAMAP-Rule" id="MF_00595"/>
    </source>
</evidence>
<dbReference type="PRINTS" id="PR00150">
    <property type="entry name" value="PEPCARBXLASE"/>
</dbReference>
<comment type="caution">
    <text evidence="13">The sequence shown here is derived from an EMBL/GenBank/DDBJ whole genome shotgun (WGS) entry which is preliminary data.</text>
</comment>
<evidence type="ECO:0000256" key="5">
    <source>
        <dbReference type="ARBA" id="ARBA00022419"/>
    </source>
</evidence>
<sequence length="885" mass="99163">MFMEHYEALRANVRKLGNLLGDVIRQDLGEELFHQVEHIRTLSKAARAGDKDANQQLEATLNDLSDDELMGVARSFNHFLTLANTAEQYHNISRAANQAIDKPDPFEDMLERFEQQEISKDKIADAISQLSVELVLTAHPTETSRRTMINKYVEVADCLELLEQADLPRRQRQKTENRLASLIHQAWSSREIRTQRPTPVDEAKSGFAVVESSLWDAVPDYLEQLDDLLQSKLDMSLPIDARPVKFASWMGGDRDGNPFVTAAVTREVLYLARWKAADLYIADLDVLASELSMRACNDKVRELVVDSNEPYREIVKDLRDRMKATRAALFRALNGSFSKLKQPGLIHTKTDLLTPLQLCYDSLVECGMDTIANDRLLRTIRRVHCFGIHLTRLDIRQDGERHAEVFSELTRYLGLGDYMQWSEEDKQSFLLQELNSKRPLIPSNWQPSDDVQEVLDTCAVIADTDPDTLGTYIISMASNPSDVLSVHLLLKEAGISYAMPVAPLFETLDDLDGAVDCMERLFSVDWYRGYINGKQEVMIGYSDSAKDAGVLAAAWAQYSAQEALVALAEQKDIAITLFHGRGGTIGRGGGPAHQAILSQPPGSLRGGLRVTEQGEMIRFKFGLSDLAVRSLAIYTSAVLEGILTPPPVPQDSWREVMNGLAEESCQAYRSIIRGEKDFVPYFRAATPEQELGKLPLGSRPAKRKPGGGVESLRAIPWIFAWSQNRLVLPAWLGAGQALASALTSGKAELIEEMFSTWPFFRTRMLMLEMVFMKSDSSLSAYYDKVLVPEELQPLGVKLRSQLASDIDTVLSITHDEGLMEREQWSRESIKLRATYMEPLHRLQAELLKRNRACEGDEECEAAQKHLELALMITITGIAAGMRNSG</sequence>
<comment type="similarity">
    <text evidence="3 10">Belongs to the PEPCase type 1 family.</text>
</comment>
<dbReference type="InterPro" id="IPR033129">
    <property type="entry name" value="PEPCASE_His_AS"/>
</dbReference>
<dbReference type="GO" id="GO:0008964">
    <property type="term" value="F:phosphoenolpyruvate carboxylase activity"/>
    <property type="evidence" value="ECO:0007669"/>
    <property type="project" value="UniProtKB-UniRule"/>
</dbReference>
<evidence type="ECO:0000256" key="4">
    <source>
        <dbReference type="ARBA" id="ARBA00012305"/>
    </source>
</evidence>
<dbReference type="NCBIfam" id="NF000584">
    <property type="entry name" value="PRK00009.1"/>
    <property type="match status" value="1"/>
</dbReference>
<gene>
    <name evidence="10 13" type="primary">ppc</name>
    <name evidence="13" type="ORF">GCM10011369_01210</name>
</gene>
<dbReference type="AlphaFoldDB" id="A0A8J2XME8"/>
<proteinExistence type="inferred from homology"/>
<comment type="function">
    <text evidence="2 10">Forms oxaloacetate, a four-carbon dicarboxylic acid source for the tricarboxylic acid cycle.</text>
</comment>
<feature type="active site" evidence="10 12">
    <location>
        <position position="546"/>
    </location>
</feature>
<name>A0A8J2XME8_9GAMM</name>
<evidence type="ECO:0000256" key="9">
    <source>
        <dbReference type="ARBA" id="ARBA00048995"/>
    </source>
</evidence>
<organism evidence="13 14">
    <name type="scientific">Neiella marina</name>
    <dbReference type="NCBI Taxonomy" id="508461"/>
    <lineage>
        <taxon>Bacteria</taxon>
        <taxon>Pseudomonadati</taxon>
        <taxon>Pseudomonadota</taxon>
        <taxon>Gammaproteobacteria</taxon>
        <taxon>Alteromonadales</taxon>
        <taxon>Echinimonadaceae</taxon>
        <taxon>Neiella</taxon>
    </lineage>
</organism>
<dbReference type="InterPro" id="IPR021135">
    <property type="entry name" value="PEP_COase"/>
</dbReference>
<feature type="active site" evidence="10 11">
    <location>
        <position position="139"/>
    </location>
</feature>
<evidence type="ECO:0000313" key="13">
    <source>
        <dbReference type="EMBL" id="GGA63638.1"/>
    </source>
</evidence>
<dbReference type="PANTHER" id="PTHR30523">
    <property type="entry name" value="PHOSPHOENOLPYRUVATE CARBOXYLASE"/>
    <property type="match status" value="1"/>
</dbReference>
<reference evidence="14" key="1">
    <citation type="journal article" date="2019" name="Int. J. Syst. Evol. Microbiol.">
        <title>The Global Catalogue of Microorganisms (GCM) 10K type strain sequencing project: providing services to taxonomists for standard genome sequencing and annotation.</title>
        <authorList>
            <consortium name="The Broad Institute Genomics Platform"/>
            <consortium name="The Broad Institute Genome Sequencing Center for Infectious Disease"/>
            <person name="Wu L."/>
            <person name="Ma J."/>
        </authorList>
    </citation>
    <scope>NUCLEOTIDE SEQUENCE [LARGE SCALE GENOMIC DNA]</scope>
    <source>
        <strain evidence="14">CGMCC 1.10130</strain>
    </source>
</reference>
<dbReference type="PANTHER" id="PTHR30523:SF6">
    <property type="entry name" value="PHOSPHOENOLPYRUVATE CARBOXYLASE"/>
    <property type="match status" value="1"/>
</dbReference>
<dbReference type="GO" id="GO:0006099">
    <property type="term" value="P:tricarboxylic acid cycle"/>
    <property type="evidence" value="ECO:0007669"/>
    <property type="project" value="InterPro"/>
</dbReference>
<evidence type="ECO:0000256" key="8">
    <source>
        <dbReference type="ARBA" id="ARBA00023300"/>
    </source>
</evidence>
<dbReference type="GO" id="GO:0005829">
    <property type="term" value="C:cytosol"/>
    <property type="evidence" value="ECO:0007669"/>
    <property type="project" value="TreeGrafter"/>
</dbReference>
<dbReference type="InterPro" id="IPR015813">
    <property type="entry name" value="Pyrv/PenolPyrv_kinase-like_dom"/>
</dbReference>